<proteinExistence type="predicted"/>
<gene>
    <name evidence="2" type="ORF">PIL02S_00541</name>
</gene>
<reference evidence="2 3" key="1">
    <citation type="submission" date="2018-01" db="EMBL/GenBank/DDBJ databases">
        <title>Genome sequence of the PGP bacterium Paenibacillus illinoisensis E3.</title>
        <authorList>
            <person name="Rolli E."/>
            <person name="Marasco R."/>
            <person name="Bessem C."/>
            <person name="Michoud G."/>
            <person name="Gaiarsa S."/>
            <person name="Borin S."/>
            <person name="Daffonchio D."/>
        </authorList>
    </citation>
    <scope>NUCLEOTIDE SEQUENCE [LARGE SCALE GENOMIC DNA]</scope>
    <source>
        <strain evidence="2 3">E3</strain>
    </source>
</reference>
<evidence type="ECO:0000313" key="2">
    <source>
        <dbReference type="EMBL" id="PYY30994.1"/>
    </source>
</evidence>
<dbReference type="Proteomes" id="UP000247459">
    <property type="component" value="Unassembled WGS sequence"/>
</dbReference>
<sequence>MSDYISREEIEEAQQEEMRDLLMDAFSGHSVLFEIYSRRGWLERLFTPKILLMDNEALYTTQQVADICETQAYVIKNKRRELLDYVNPTVLGEGNTKIYKHNYISVFKMKMIVGLTGEGSEYTIPQLKEIISGGVTRSNPSTGVNESSNELLLKVLQKLENFEKFERLIESDEFFQDIEKRVKQTSQQLLLEDSKTEAEAKQSAIDLYEKILSSSTTIADKELFLVELSSLESKYPQHAYTIRLYKTSAEDKILRFKQDEKELNVMNLKQEVNELFEEYDRTKNEAERDTVRDKIKKLASENPDLSFEIRLWLSTAGQKKKSFFKRLFS</sequence>
<evidence type="ECO:0000256" key="1">
    <source>
        <dbReference type="SAM" id="Coils"/>
    </source>
</evidence>
<keyword evidence="1" id="KW-0175">Coiled coil</keyword>
<protein>
    <submittedName>
        <fullName evidence="2">Uncharacterized protein</fullName>
    </submittedName>
</protein>
<comment type="caution">
    <text evidence="2">The sequence shown here is derived from an EMBL/GenBank/DDBJ whole genome shotgun (WGS) entry which is preliminary data.</text>
</comment>
<name>A0A2W0CG26_9BACL</name>
<accession>A0A2W0CG26</accession>
<organism evidence="2 3">
    <name type="scientific">Paenibacillus illinoisensis</name>
    <dbReference type="NCBI Taxonomy" id="59845"/>
    <lineage>
        <taxon>Bacteria</taxon>
        <taxon>Bacillati</taxon>
        <taxon>Bacillota</taxon>
        <taxon>Bacilli</taxon>
        <taxon>Bacillales</taxon>
        <taxon>Paenibacillaceae</taxon>
        <taxon>Paenibacillus</taxon>
    </lineage>
</organism>
<dbReference type="EMBL" id="PRLG01000003">
    <property type="protein sequence ID" value="PYY30994.1"/>
    <property type="molecule type" value="Genomic_DNA"/>
</dbReference>
<dbReference type="AlphaFoldDB" id="A0A2W0CG26"/>
<dbReference type="OrthoDB" id="2587237at2"/>
<evidence type="ECO:0000313" key="3">
    <source>
        <dbReference type="Proteomes" id="UP000247459"/>
    </source>
</evidence>
<dbReference type="RefSeq" id="WP_110756168.1">
    <property type="nucleotide sequence ID" value="NZ_PRLG01000003.1"/>
</dbReference>
<feature type="coiled-coil region" evidence="1">
    <location>
        <begin position="258"/>
        <end position="289"/>
    </location>
</feature>